<feature type="region of interest" description="Disordered" evidence="1">
    <location>
        <begin position="197"/>
        <end position="217"/>
    </location>
</feature>
<evidence type="ECO:0008006" key="4">
    <source>
        <dbReference type="Google" id="ProtNLM"/>
    </source>
</evidence>
<evidence type="ECO:0000256" key="1">
    <source>
        <dbReference type="SAM" id="MobiDB-lite"/>
    </source>
</evidence>
<dbReference type="Proteomes" id="UP000634136">
    <property type="component" value="Unassembled WGS sequence"/>
</dbReference>
<protein>
    <recommendedName>
        <fullName evidence="4">Retrotransposon Copia-like N-terminal domain-containing protein</fullName>
    </recommendedName>
</protein>
<dbReference type="OrthoDB" id="1845088at2759"/>
<gene>
    <name evidence="2" type="ORF">G2W53_001158</name>
</gene>
<keyword evidence="3" id="KW-1185">Reference proteome</keyword>
<sequence length="217" mass="23174">MAAISSSSTIDESSSSLSGGPKAFSFFGSSAQLAAVKLDRTNYLLWQVVVMPLIKGNYLEEHDDGSGNFFNRRDASSQNGEHCVITSFISAVAQGQGNKAQWRALTASISTGNSVSETHDFETPAHGSSLIEEELDHSDGLSPDATGPTSISNSPSEAPQIPHKPTPPRHHMVTRARDGISKPKYPFIGSLQHENLFDSSSSTFEPASVSEALSIPR</sequence>
<dbReference type="AlphaFoldDB" id="A0A834XFC8"/>
<accession>A0A834XFC8</accession>
<comment type="caution">
    <text evidence="2">The sequence shown here is derived from an EMBL/GenBank/DDBJ whole genome shotgun (WGS) entry which is preliminary data.</text>
</comment>
<proteinExistence type="predicted"/>
<feature type="compositionally biased region" description="Polar residues" evidence="1">
    <location>
        <begin position="147"/>
        <end position="157"/>
    </location>
</feature>
<organism evidence="2 3">
    <name type="scientific">Senna tora</name>
    <dbReference type="NCBI Taxonomy" id="362788"/>
    <lineage>
        <taxon>Eukaryota</taxon>
        <taxon>Viridiplantae</taxon>
        <taxon>Streptophyta</taxon>
        <taxon>Embryophyta</taxon>
        <taxon>Tracheophyta</taxon>
        <taxon>Spermatophyta</taxon>
        <taxon>Magnoliopsida</taxon>
        <taxon>eudicotyledons</taxon>
        <taxon>Gunneridae</taxon>
        <taxon>Pentapetalae</taxon>
        <taxon>rosids</taxon>
        <taxon>fabids</taxon>
        <taxon>Fabales</taxon>
        <taxon>Fabaceae</taxon>
        <taxon>Caesalpinioideae</taxon>
        <taxon>Cassia clade</taxon>
        <taxon>Senna</taxon>
    </lineage>
</organism>
<feature type="region of interest" description="Disordered" evidence="1">
    <location>
        <begin position="134"/>
        <end position="185"/>
    </location>
</feature>
<evidence type="ECO:0000313" key="2">
    <source>
        <dbReference type="EMBL" id="KAF7844253.1"/>
    </source>
</evidence>
<dbReference type="EMBL" id="JAAIUW010000001">
    <property type="protein sequence ID" value="KAF7844253.1"/>
    <property type="molecule type" value="Genomic_DNA"/>
</dbReference>
<reference evidence="2" key="1">
    <citation type="submission" date="2020-09" db="EMBL/GenBank/DDBJ databases">
        <title>Genome-Enabled Discovery of Anthraquinone Biosynthesis in Senna tora.</title>
        <authorList>
            <person name="Kang S.-H."/>
            <person name="Pandey R.P."/>
            <person name="Lee C.-M."/>
            <person name="Sim J.-S."/>
            <person name="Jeong J.-T."/>
            <person name="Choi B.-S."/>
            <person name="Jung M."/>
            <person name="Ginzburg D."/>
            <person name="Zhao K."/>
            <person name="Won S.Y."/>
            <person name="Oh T.-J."/>
            <person name="Yu Y."/>
            <person name="Kim N.-H."/>
            <person name="Lee O.R."/>
            <person name="Lee T.-H."/>
            <person name="Bashyal P."/>
            <person name="Kim T.-S."/>
            <person name="Lee W.-H."/>
            <person name="Kawkins C."/>
            <person name="Kim C.-K."/>
            <person name="Kim J.S."/>
            <person name="Ahn B.O."/>
            <person name="Rhee S.Y."/>
            <person name="Sohng J.K."/>
        </authorList>
    </citation>
    <scope>NUCLEOTIDE SEQUENCE</scope>
    <source>
        <tissue evidence="2">Leaf</tissue>
    </source>
</reference>
<evidence type="ECO:0000313" key="3">
    <source>
        <dbReference type="Proteomes" id="UP000634136"/>
    </source>
</evidence>
<name>A0A834XFC8_9FABA</name>